<proteinExistence type="predicted"/>
<dbReference type="EMBL" id="VWPT01001304">
    <property type="protein sequence ID" value="NXE58217.1"/>
    <property type="molecule type" value="Genomic_DNA"/>
</dbReference>
<feature type="region of interest" description="Disordered" evidence="1">
    <location>
        <begin position="38"/>
        <end position="62"/>
    </location>
</feature>
<evidence type="ECO:0000313" key="2">
    <source>
        <dbReference type="EMBL" id="NXE58217.1"/>
    </source>
</evidence>
<gene>
    <name evidence="2" type="primary">Ehbp1l1</name>
    <name evidence="2" type="ORF">CASCAS_R14878</name>
</gene>
<feature type="non-terminal residue" evidence="2">
    <location>
        <position position="1"/>
    </location>
</feature>
<dbReference type="Proteomes" id="UP000524187">
    <property type="component" value="Unassembled WGS sequence"/>
</dbReference>
<evidence type="ECO:0000313" key="3">
    <source>
        <dbReference type="Proteomes" id="UP000524187"/>
    </source>
</evidence>
<sequence>RLQDAGQYVLAELRALEDEQTQLDGRAVTLERELRRLMDSGTGDTMGTPRGHGNRWGHGDHW</sequence>
<protein>
    <submittedName>
        <fullName evidence="2">EH1L1 protein</fullName>
    </submittedName>
</protein>
<reference evidence="2 3" key="1">
    <citation type="submission" date="2019-09" db="EMBL/GenBank/DDBJ databases">
        <title>Bird 10,000 Genomes (B10K) Project - Family phase.</title>
        <authorList>
            <person name="Zhang G."/>
        </authorList>
    </citation>
    <scope>NUCLEOTIDE SEQUENCE [LARGE SCALE GENOMIC DNA]</scope>
    <source>
        <strain evidence="2">B10K-LSUMZ-50683</strain>
        <tissue evidence="2">Muscle</tissue>
    </source>
</reference>
<comment type="caution">
    <text evidence="2">The sequence shown here is derived from an EMBL/GenBank/DDBJ whole genome shotgun (WGS) entry which is preliminary data.</text>
</comment>
<evidence type="ECO:0000256" key="1">
    <source>
        <dbReference type="SAM" id="MobiDB-lite"/>
    </source>
</evidence>
<dbReference type="AlphaFoldDB" id="A0A7K8NYA2"/>
<accession>A0A7K8NYA2</accession>
<organism evidence="2 3">
    <name type="scientific">Casuarius casuarius</name>
    <name type="common">Southern cassowary</name>
    <name type="synonym">Struthio casuarius</name>
    <dbReference type="NCBI Taxonomy" id="8787"/>
    <lineage>
        <taxon>Eukaryota</taxon>
        <taxon>Metazoa</taxon>
        <taxon>Chordata</taxon>
        <taxon>Craniata</taxon>
        <taxon>Vertebrata</taxon>
        <taxon>Euteleostomi</taxon>
        <taxon>Archelosauria</taxon>
        <taxon>Archosauria</taxon>
        <taxon>Dinosauria</taxon>
        <taxon>Saurischia</taxon>
        <taxon>Theropoda</taxon>
        <taxon>Coelurosauria</taxon>
        <taxon>Aves</taxon>
        <taxon>Palaeognathae</taxon>
        <taxon>Casuariiformes</taxon>
        <taxon>Casuariidae</taxon>
        <taxon>Casuarius</taxon>
    </lineage>
</organism>
<keyword evidence="3" id="KW-1185">Reference proteome</keyword>
<name>A0A7K8NYA2_CASCA</name>
<feature type="non-terminal residue" evidence="2">
    <location>
        <position position="62"/>
    </location>
</feature>